<evidence type="ECO:0000256" key="14">
    <source>
        <dbReference type="PROSITE-ProRule" id="PRU00076"/>
    </source>
</evidence>
<dbReference type="GO" id="GO:0030154">
    <property type="term" value="P:cell differentiation"/>
    <property type="evidence" value="ECO:0007669"/>
    <property type="project" value="UniProtKB-KW"/>
</dbReference>
<keyword evidence="6" id="KW-0677">Repeat</keyword>
<reference evidence="16" key="1">
    <citation type="submission" date="2021-01" db="UniProtKB">
        <authorList>
            <consortium name="EnsemblMetazoa"/>
        </authorList>
    </citation>
    <scope>IDENTIFICATION</scope>
</reference>
<dbReference type="PANTHER" id="PTHR12916:SF4">
    <property type="entry name" value="UNINFLATABLE, ISOFORM C"/>
    <property type="match status" value="1"/>
</dbReference>
<proteinExistence type="predicted"/>
<keyword evidence="10" id="KW-1133">Transmembrane helix</keyword>
<accession>A0A7M5XQ89</accession>
<dbReference type="AlphaFoldDB" id="A0A7M5XQ89"/>
<dbReference type="Proteomes" id="UP000594262">
    <property type="component" value="Unplaced"/>
</dbReference>
<dbReference type="InterPro" id="IPR018097">
    <property type="entry name" value="EGF_Ca-bd_CS"/>
</dbReference>
<dbReference type="InterPro" id="IPR000152">
    <property type="entry name" value="EGF-type_Asp/Asn_hydroxyl_site"/>
</dbReference>
<keyword evidence="4" id="KW-0812">Transmembrane</keyword>
<keyword evidence="8" id="KW-0832">Ubl conjugation</keyword>
<dbReference type="PROSITE" id="PS50026">
    <property type="entry name" value="EGF_3"/>
    <property type="match status" value="2"/>
</dbReference>
<dbReference type="GO" id="GO:0016020">
    <property type="term" value="C:membrane"/>
    <property type="evidence" value="ECO:0007669"/>
    <property type="project" value="UniProtKB-SubCell"/>
</dbReference>
<dbReference type="FunFam" id="2.10.25.10:FF:000368">
    <property type="entry name" value="Delta-like 3 (Drosophila), isoform CRA_b"/>
    <property type="match status" value="1"/>
</dbReference>
<dbReference type="Gene3D" id="2.10.25.10">
    <property type="entry name" value="Laminin"/>
    <property type="match status" value="3"/>
</dbReference>
<dbReference type="GO" id="GO:0005509">
    <property type="term" value="F:calcium ion binding"/>
    <property type="evidence" value="ECO:0007669"/>
    <property type="project" value="InterPro"/>
</dbReference>
<evidence type="ECO:0000256" key="8">
    <source>
        <dbReference type="ARBA" id="ARBA00022843"/>
    </source>
</evidence>
<keyword evidence="2" id="KW-0217">Developmental protein</keyword>
<dbReference type="FunFam" id="2.10.25.10:FF:000142">
    <property type="entry name" value="Crumbs cell polarity complex component 2"/>
    <property type="match status" value="1"/>
</dbReference>
<evidence type="ECO:0000256" key="6">
    <source>
        <dbReference type="ARBA" id="ARBA00022737"/>
    </source>
</evidence>
<feature type="domain" description="EGF-like" evidence="15">
    <location>
        <begin position="60"/>
        <end position="95"/>
    </location>
</feature>
<keyword evidence="5" id="KW-0732">Signal</keyword>
<dbReference type="PROSITE" id="PS01186">
    <property type="entry name" value="EGF_2"/>
    <property type="match status" value="3"/>
</dbReference>
<dbReference type="PROSITE" id="PS00022">
    <property type="entry name" value="EGF_1"/>
    <property type="match status" value="3"/>
</dbReference>
<dbReference type="SMART" id="SM00181">
    <property type="entry name" value="EGF"/>
    <property type="match status" value="2"/>
</dbReference>
<dbReference type="PROSITE" id="PS00010">
    <property type="entry name" value="ASX_HYDROXYL"/>
    <property type="match status" value="1"/>
</dbReference>
<dbReference type="GO" id="GO:0005112">
    <property type="term" value="F:Notch binding"/>
    <property type="evidence" value="ECO:0007669"/>
    <property type="project" value="TreeGrafter"/>
</dbReference>
<evidence type="ECO:0000256" key="2">
    <source>
        <dbReference type="ARBA" id="ARBA00022473"/>
    </source>
</evidence>
<evidence type="ECO:0000256" key="3">
    <source>
        <dbReference type="ARBA" id="ARBA00022536"/>
    </source>
</evidence>
<evidence type="ECO:0000256" key="1">
    <source>
        <dbReference type="ARBA" id="ARBA00004479"/>
    </source>
</evidence>
<evidence type="ECO:0000256" key="10">
    <source>
        <dbReference type="ARBA" id="ARBA00022989"/>
    </source>
</evidence>
<dbReference type="Gene3D" id="3.30.60.30">
    <property type="match status" value="1"/>
</dbReference>
<name>A0A7M5XQ89_9CNID</name>
<keyword evidence="11" id="KW-0472">Membrane</keyword>
<dbReference type="CDD" id="cd00054">
    <property type="entry name" value="EGF_CA"/>
    <property type="match status" value="1"/>
</dbReference>
<evidence type="ECO:0000256" key="13">
    <source>
        <dbReference type="ARBA" id="ARBA00023180"/>
    </source>
</evidence>
<dbReference type="InterPro" id="IPR000742">
    <property type="entry name" value="EGF"/>
</dbReference>
<dbReference type="SUPFAM" id="SSF100895">
    <property type="entry name" value="Kazal-type serine protease inhibitors"/>
    <property type="match status" value="1"/>
</dbReference>
<keyword evidence="12 14" id="KW-1015">Disulfide bond</keyword>
<keyword evidence="13" id="KW-0325">Glycoprotein</keyword>
<dbReference type="EnsemblMetazoa" id="CLYHEMT026279.1">
    <property type="protein sequence ID" value="CLYHEMP026279.1"/>
    <property type="gene ID" value="CLYHEMG026279"/>
</dbReference>
<protein>
    <recommendedName>
        <fullName evidence="15">EGF-like domain-containing protein</fullName>
    </recommendedName>
</protein>
<dbReference type="InterPro" id="IPR001881">
    <property type="entry name" value="EGF-like_Ca-bd_dom"/>
</dbReference>
<keyword evidence="7" id="KW-0221">Differentiation</keyword>
<organism evidence="16 17">
    <name type="scientific">Clytia hemisphaerica</name>
    <dbReference type="NCBI Taxonomy" id="252671"/>
    <lineage>
        <taxon>Eukaryota</taxon>
        <taxon>Metazoa</taxon>
        <taxon>Cnidaria</taxon>
        <taxon>Hydrozoa</taxon>
        <taxon>Hydroidolina</taxon>
        <taxon>Leptothecata</taxon>
        <taxon>Obeliida</taxon>
        <taxon>Clytiidae</taxon>
        <taxon>Clytia</taxon>
    </lineage>
</organism>
<dbReference type="InterPro" id="IPR013032">
    <property type="entry name" value="EGF-like_CS"/>
</dbReference>
<evidence type="ECO:0000256" key="11">
    <source>
        <dbReference type="ARBA" id="ARBA00023136"/>
    </source>
</evidence>
<evidence type="ECO:0000313" key="16">
    <source>
        <dbReference type="EnsemblMetazoa" id="CLYHEMP026279.1"/>
    </source>
</evidence>
<feature type="domain" description="EGF-like" evidence="15">
    <location>
        <begin position="23"/>
        <end position="59"/>
    </location>
</feature>
<dbReference type="SUPFAM" id="SSF57196">
    <property type="entry name" value="EGF/Laminin"/>
    <property type="match status" value="2"/>
</dbReference>
<keyword evidence="3 14" id="KW-0245">EGF-like domain</keyword>
<dbReference type="Pfam" id="PF00008">
    <property type="entry name" value="EGF"/>
    <property type="match status" value="1"/>
</dbReference>
<evidence type="ECO:0000256" key="5">
    <source>
        <dbReference type="ARBA" id="ARBA00022729"/>
    </source>
</evidence>
<dbReference type="OrthoDB" id="430340at2759"/>
<dbReference type="GO" id="GO:0007219">
    <property type="term" value="P:Notch signaling pathway"/>
    <property type="evidence" value="ECO:0007669"/>
    <property type="project" value="UniProtKB-KW"/>
</dbReference>
<sequence>CDGIASFTCKCKNGFNGKFCKNNIDDCKRVRCLNGGTCKDGIASFNCQCKPGFSGKFCQVPSCHPNPCQNGGKCLKHGNAIKCWCKQGYEGRFCETGVKECNYHCSSQRGWCRIMGTDGRIYDNYCQFERAQCKNKSLRIKKKLCGYW</sequence>
<comment type="caution">
    <text evidence="14">Lacks conserved residue(s) required for the propagation of feature annotation.</text>
</comment>
<feature type="disulfide bond" evidence="14">
    <location>
        <begin position="49"/>
        <end position="58"/>
    </location>
</feature>
<evidence type="ECO:0000256" key="7">
    <source>
        <dbReference type="ARBA" id="ARBA00022782"/>
    </source>
</evidence>
<evidence type="ECO:0000313" key="17">
    <source>
        <dbReference type="Proteomes" id="UP000594262"/>
    </source>
</evidence>
<comment type="subcellular location">
    <subcellularLocation>
        <location evidence="1">Membrane</location>
        <topology evidence="1">Single-pass type I membrane protein</topology>
    </subcellularLocation>
</comment>
<dbReference type="SMART" id="SM00179">
    <property type="entry name" value="EGF_CA"/>
    <property type="match status" value="2"/>
</dbReference>
<feature type="disulfide bond" evidence="14">
    <location>
        <begin position="85"/>
        <end position="94"/>
    </location>
</feature>
<evidence type="ECO:0000256" key="9">
    <source>
        <dbReference type="ARBA" id="ARBA00022976"/>
    </source>
</evidence>
<evidence type="ECO:0000256" key="4">
    <source>
        <dbReference type="ARBA" id="ARBA00022692"/>
    </source>
</evidence>
<keyword evidence="17" id="KW-1185">Reference proteome</keyword>
<dbReference type="InterPro" id="IPR036058">
    <property type="entry name" value="Kazal_dom_sf"/>
</dbReference>
<dbReference type="PROSITE" id="PS01187">
    <property type="entry name" value="EGF_CA"/>
    <property type="match status" value="1"/>
</dbReference>
<dbReference type="PRINTS" id="PR00010">
    <property type="entry name" value="EGFBLOOD"/>
</dbReference>
<evidence type="ECO:0000256" key="12">
    <source>
        <dbReference type="ARBA" id="ARBA00023157"/>
    </source>
</evidence>
<dbReference type="PANTHER" id="PTHR12916">
    <property type="entry name" value="CYTOCHROME C OXIDASE POLYPEPTIDE VIC-2"/>
    <property type="match status" value="1"/>
</dbReference>
<evidence type="ECO:0000259" key="15">
    <source>
        <dbReference type="PROSITE" id="PS50026"/>
    </source>
</evidence>
<dbReference type="Pfam" id="PF12661">
    <property type="entry name" value="hEGF"/>
    <property type="match status" value="1"/>
</dbReference>
<keyword evidence="9" id="KW-0914">Notch signaling pathway</keyword>